<sequence>MKYLLYLTLLMISTSALSKEKPYSIDTYLPQINLNEFYNQDKIRPKNSDFKINSTLAMSTDEGNRAVLINISNLSSGRRILEPEQIMVLYANGQAHLLTALPKKIILDGYQAVNLTLELGHNIYPVISVLTTNNIQ</sequence>
<name>A0A0F6A601_9GAMM</name>
<feature type="signal peptide" evidence="1">
    <location>
        <begin position="1"/>
        <end position="18"/>
    </location>
</feature>
<proteinExistence type="predicted"/>
<dbReference type="EMBL" id="AUXW01000189">
    <property type="protein sequence ID" value="KKE81281.1"/>
    <property type="molecule type" value="Genomic_DNA"/>
</dbReference>
<evidence type="ECO:0000313" key="3">
    <source>
        <dbReference type="Proteomes" id="UP000033434"/>
    </source>
</evidence>
<keyword evidence="1" id="KW-0732">Signal</keyword>
<comment type="caution">
    <text evidence="2">The sequence shown here is derived from an EMBL/GenBank/DDBJ whole genome shotgun (WGS) entry which is preliminary data.</text>
</comment>
<gene>
    <name evidence="2" type="ORF">N479_23155</name>
</gene>
<evidence type="ECO:0000313" key="2">
    <source>
        <dbReference type="EMBL" id="KKE81281.1"/>
    </source>
</evidence>
<dbReference type="PATRIC" id="fig|1129367.4.peg.4939"/>
<dbReference type="RefSeq" id="WP_046358239.1">
    <property type="nucleotide sequence ID" value="NZ_AUXW01000189.1"/>
</dbReference>
<accession>A0A0F6A601</accession>
<dbReference type="AlphaFoldDB" id="A0A0F6A601"/>
<reference evidence="2 3" key="1">
    <citation type="journal article" date="2015" name="BMC Genomics">
        <title>Genome mining reveals unlocked bioactive potential of marine Gram-negative bacteria.</title>
        <authorList>
            <person name="Machado H."/>
            <person name="Sonnenschein E.C."/>
            <person name="Melchiorsen J."/>
            <person name="Gram L."/>
        </authorList>
    </citation>
    <scope>NUCLEOTIDE SEQUENCE [LARGE SCALE GENOMIC DNA]</scope>
    <source>
        <strain evidence="2 3">S4054</strain>
    </source>
</reference>
<organism evidence="2 3">
    <name type="scientific">Pseudoalteromonas luteoviolacea S4054</name>
    <dbReference type="NCBI Taxonomy" id="1129367"/>
    <lineage>
        <taxon>Bacteria</taxon>
        <taxon>Pseudomonadati</taxon>
        <taxon>Pseudomonadota</taxon>
        <taxon>Gammaproteobacteria</taxon>
        <taxon>Alteromonadales</taxon>
        <taxon>Pseudoalteromonadaceae</taxon>
        <taxon>Pseudoalteromonas</taxon>
    </lineage>
</organism>
<feature type="chain" id="PRO_5002499483" evidence="1">
    <location>
        <begin position="19"/>
        <end position="136"/>
    </location>
</feature>
<protein>
    <submittedName>
        <fullName evidence="2">Uncharacterized protein</fullName>
    </submittedName>
</protein>
<dbReference type="Proteomes" id="UP000033434">
    <property type="component" value="Unassembled WGS sequence"/>
</dbReference>
<evidence type="ECO:0000256" key="1">
    <source>
        <dbReference type="SAM" id="SignalP"/>
    </source>
</evidence>